<dbReference type="FunCoup" id="A0A151Z8P4">
    <property type="interactions" value="87"/>
</dbReference>
<dbReference type="InterPro" id="IPR056921">
    <property type="entry name" value="TARBP1_dom"/>
</dbReference>
<name>A0A151Z8P4_TIELA</name>
<reference evidence="14 15" key="1">
    <citation type="submission" date="2015-12" db="EMBL/GenBank/DDBJ databases">
        <title>Dictyostelia acquired genes for synthesis and detection of signals that induce cell-type specialization by lateral gene transfer from prokaryotes.</title>
        <authorList>
            <person name="Gloeckner G."/>
            <person name="Schaap P."/>
        </authorList>
    </citation>
    <scope>NUCLEOTIDE SEQUENCE [LARGE SCALE GENOMIC DNA]</scope>
    <source>
        <strain evidence="14 15">TK</strain>
    </source>
</reference>
<keyword evidence="11" id="KW-0175">Coiled coil</keyword>
<evidence type="ECO:0000313" key="14">
    <source>
        <dbReference type="EMBL" id="KYQ90343.1"/>
    </source>
</evidence>
<evidence type="ECO:0000313" key="15">
    <source>
        <dbReference type="Proteomes" id="UP000076078"/>
    </source>
</evidence>
<sequence>MIREIEIFAKSLQSTNKNQNVDYSDIYNSFIESTKINISENESTSINIDLSLIIKRLNSIEHGQLLDNYHLFQLLCLLFKSIDNSSNTTFSEQLLDLYFKLVSESNDLITQSNNSQYKIQNLLDFIVDNIISLVFIHSTFIPKLIKFCQDSLLTLSVDIKYINAQVQQQQPNTNTPSTTSNTNNNNNVYLHLIFSLLNRLFKYNQNDQKSIAEYRESNELYSILMDILKNANSTESRQSIITKSPLGYLVSVSDQYREGVKSVALELANCDASVINSDLKNDGFKILSSFFNHLSMTLIGDLNFWVLLTGAFNDQDQLIRKRCNYLLKKIIKLCIDMEDGSSTLETVQWTVYFRWCKPHSKHYQKLWNLFFLINEALEDFAAHIVMPVWKEMENMLVSLDTEKSIPFHWKWVDILFVKGFSHQNTAVIKGLVLETLNSKVCQQHLPMSFIGTTLTPCLNNSFLYKGITEQPVFTSTLMFYQNFFEKLEGVDKKVMFLQSIFQSIADYTSNMYRFLFVNLLKIVQVLVQESNKEEVVYPVLNNDMIQNALTVLLETTITRYHSTLKATCYKYLITSLPYLMDYGNLSFQNISMILNSFPLTFHHKYNALFSKWISNTNRNLNRIHNSDQWIFNQLRQYLSDQQSNLKSIDSIDKDQIISMKTSSMKVSKLIIYMEDNDFKTLTTEIIQQSINPNSTYINSNILLLSGILMNISTNQKSKLLTDQLFNFSKPFLDLLKLSLDLNLKDLTVLLEFEENLYLIMSGLLKNLTVDKDQLKSYFKLIIDRLQQLKDGKEYTENQLTSQIYKVVLVQRVHGLFRDRVNLMNLFTAQEMEMVIDYLLSIDIKKPVNSDMSDQEIVFAKNQWGHINSYYLKIKAMTLRNIFTTLIQNNHVTGLSMKSREYIEILKEYVGSSNIFCSLPLIHCLSLLLPMGVITKDRVVDKDLFEQILSYCWNSVLDSNSTHFYGTFVNFAFNVEIMSVVPPENEYDHHAILKFYIKELLKKNESVPGLSNLMYAKLIRSWKSSPEICDWYMEEIVQALIYGPLRKEHVIEVNIDDFYEPNVSLPQTVFQNNDVYDTIQDDEEFGFGTIPFAETYGRALAVQFISDIGPLNQFKEFLYRLVVRILNETFVMDKHQQRKNEYIIGTQTHRIKIRLWQALCVLSNFILEHDNIVEIGDLFVKAFYMFNLPSVRRFINIFIINIMRVNNSIIVSHLVPLLDDIDLRGDILTSSVMVAGYLIYKETISKEVFTGLFTRILTLCASGHIVVKAVACSMVSNLLTTDIPQKRLDPALFEYLKNLDYFFKNNTPTQKTLERQRLMLGFQSETDINSTDLTNLFYVLPKIDSLPITEVILPGVFEFIQKCKIQTFDQSTLKDQYMEIGKQILDKQPQYIKDMVESAEREQEEEAKKQEQMDQYISTAVQVPEITAGYQKKIQPWAEIESESKETYLAKKSRQSIIIVATFIDKIPNLAGLIRTSEIFNIEGIVVGDMSIYQDKIFQQITVSAERWLPVEEVTEQNLKEYLMSKKDEGYSLLGVEQTSTSVQLNQFQFPKKSVLLLGKEKEGIPTEYINLLDKCVEIPQLGVTRSLNVHVSGSITIWEYTKQNLNK</sequence>
<dbReference type="PANTHER" id="PTHR12029">
    <property type="entry name" value="RNA METHYLTRANSFERASE"/>
    <property type="match status" value="1"/>
</dbReference>
<keyword evidence="3" id="KW-0949">S-adenosyl-L-methionine</keyword>
<dbReference type="InParanoid" id="A0A151Z8P4"/>
<dbReference type="OMA" id="DKCIEIP"/>
<accession>A0A151Z8P4</accession>
<evidence type="ECO:0000259" key="13">
    <source>
        <dbReference type="Pfam" id="PF25050"/>
    </source>
</evidence>
<feature type="domain" description="tRNA/rRNA methyltransferase SpoU type" evidence="12">
    <location>
        <begin position="1456"/>
        <end position="1597"/>
    </location>
</feature>
<dbReference type="STRING" id="361077.A0A151Z8P4"/>
<dbReference type="EC" id="2.1.1.34" evidence="8"/>
<feature type="coiled-coil region" evidence="11">
    <location>
        <begin position="1391"/>
        <end position="1418"/>
    </location>
</feature>
<evidence type="ECO:0000256" key="1">
    <source>
        <dbReference type="ARBA" id="ARBA00022603"/>
    </source>
</evidence>
<proteinExistence type="predicted"/>
<keyword evidence="15" id="KW-1185">Reference proteome</keyword>
<keyword evidence="1" id="KW-0489">Methyltransferase</keyword>
<evidence type="ECO:0000256" key="11">
    <source>
        <dbReference type="SAM" id="Coils"/>
    </source>
</evidence>
<evidence type="ECO:0000256" key="5">
    <source>
        <dbReference type="ARBA" id="ARBA00022990"/>
    </source>
</evidence>
<dbReference type="InterPro" id="IPR044748">
    <property type="entry name" value="Trm3/TARBP1_C"/>
</dbReference>
<feature type="domain" description="TARBP1" evidence="13">
    <location>
        <begin position="317"/>
        <end position="403"/>
    </location>
</feature>
<protein>
    <recommendedName>
        <fullName evidence="9">tRNA (guanosine(18)-2'-O)-methyltransferase TARBP1</fullName>
        <ecNumber evidence="8">2.1.1.34</ecNumber>
    </recommendedName>
    <alternativeName>
        <fullName evidence="10">TAR RNA-binding protein 1</fullName>
    </alternativeName>
</protein>
<dbReference type="EMBL" id="LODT01000037">
    <property type="protein sequence ID" value="KYQ90343.1"/>
    <property type="molecule type" value="Genomic_DNA"/>
</dbReference>
<evidence type="ECO:0000259" key="12">
    <source>
        <dbReference type="Pfam" id="PF00588"/>
    </source>
</evidence>
<comment type="function">
    <text evidence="7">S-adenosyl-L-methionine-dependent 2'-O-ribose methyltransferase that catalyzes the formation of 2'-O-methylguanosine at position 18 (Gm18) in a subset of tRNA. Selectively mediates Gm18 methylation of tRNAGln-TTG/CTG and tRNASer-TGA/GCT. Gm18 modification can enhance the stability of modified tRNAs.</text>
</comment>
<evidence type="ECO:0000256" key="2">
    <source>
        <dbReference type="ARBA" id="ARBA00022679"/>
    </source>
</evidence>
<comment type="catalytic activity">
    <reaction evidence="6">
        <text>guanosine(18) in tRNA + S-adenosyl-L-methionine = 2'-O-methylguanosine(18) in tRNA + S-adenosyl-L-homocysteine + H(+)</text>
        <dbReference type="Rhea" id="RHEA:20077"/>
        <dbReference type="Rhea" id="RHEA-COMP:10190"/>
        <dbReference type="Rhea" id="RHEA-COMP:10192"/>
        <dbReference type="ChEBI" id="CHEBI:15378"/>
        <dbReference type="ChEBI" id="CHEBI:57856"/>
        <dbReference type="ChEBI" id="CHEBI:59789"/>
        <dbReference type="ChEBI" id="CHEBI:74269"/>
        <dbReference type="ChEBI" id="CHEBI:74445"/>
        <dbReference type="EC" id="2.1.1.34"/>
    </reaction>
    <physiologicalReaction direction="left-to-right" evidence="6">
        <dbReference type="Rhea" id="RHEA:20078"/>
    </physiologicalReaction>
</comment>
<dbReference type="InterPro" id="IPR001537">
    <property type="entry name" value="SpoU_MeTrfase"/>
</dbReference>
<dbReference type="CDD" id="cd18091">
    <property type="entry name" value="SpoU-like_TRM3-like"/>
    <property type="match status" value="1"/>
</dbReference>
<dbReference type="Pfam" id="PF00588">
    <property type="entry name" value="SpoU_methylase"/>
    <property type="match status" value="1"/>
</dbReference>
<dbReference type="SUPFAM" id="SSF75217">
    <property type="entry name" value="alpha/beta knot"/>
    <property type="match status" value="1"/>
</dbReference>
<dbReference type="OrthoDB" id="241340at2759"/>
<evidence type="ECO:0000256" key="9">
    <source>
        <dbReference type="ARBA" id="ARBA00093636"/>
    </source>
</evidence>
<evidence type="ECO:0000256" key="6">
    <source>
        <dbReference type="ARBA" id="ARBA00093266"/>
    </source>
</evidence>
<evidence type="ECO:0000256" key="3">
    <source>
        <dbReference type="ARBA" id="ARBA00022691"/>
    </source>
</evidence>
<organism evidence="14 15">
    <name type="scientific">Tieghemostelium lacteum</name>
    <name type="common">Slime mold</name>
    <name type="synonym">Dictyostelium lacteum</name>
    <dbReference type="NCBI Taxonomy" id="361077"/>
    <lineage>
        <taxon>Eukaryota</taxon>
        <taxon>Amoebozoa</taxon>
        <taxon>Evosea</taxon>
        <taxon>Eumycetozoa</taxon>
        <taxon>Dictyostelia</taxon>
        <taxon>Dictyosteliales</taxon>
        <taxon>Raperosteliaceae</taxon>
        <taxon>Tieghemostelium</taxon>
    </lineage>
</organism>
<dbReference type="GO" id="GO:0030488">
    <property type="term" value="P:tRNA methylation"/>
    <property type="evidence" value="ECO:0007669"/>
    <property type="project" value="InterPro"/>
</dbReference>
<dbReference type="InterPro" id="IPR029028">
    <property type="entry name" value="Alpha/beta_knot_MTases"/>
</dbReference>
<dbReference type="GO" id="GO:0141100">
    <property type="term" value="F:tRNA (guanine(18)-2'-O)-methyltransferase activity"/>
    <property type="evidence" value="ECO:0007669"/>
    <property type="project" value="UniProtKB-EC"/>
</dbReference>
<keyword evidence="2" id="KW-0808">Transferase</keyword>
<dbReference type="InterPro" id="IPR029026">
    <property type="entry name" value="tRNA_m1G_MTases_N"/>
</dbReference>
<dbReference type="PANTHER" id="PTHR12029:SF11">
    <property type="entry name" value="METHYLTRANSFERASE TARBP1-RELATED"/>
    <property type="match status" value="1"/>
</dbReference>
<evidence type="ECO:0000256" key="4">
    <source>
        <dbReference type="ARBA" id="ARBA00022884"/>
    </source>
</evidence>
<keyword evidence="4" id="KW-0694">RNA-binding</keyword>
<evidence type="ECO:0000256" key="10">
    <source>
        <dbReference type="ARBA" id="ARBA00093656"/>
    </source>
</evidence>
<dbReference type="GO" id="GO:0003723">
    <property type="term" value="F:RNA binding"/>
    <property type="evidence" value="ECO:0007669"/>
    <property type="project" value="UniProtKB-KW"/>
</dbReference>
<dbReference type="Proteomes" id="UP000076078">
    <property type="component" value="Unassembled WGS sequence"/>
</dbReference>
<dbReference type="FunFam" id="3.40.1280.10:FF:000010">
    <property type="entry name" value="probable methyltransferase TARBP1"/>
    <property type="match status" value="1"/>
</dbReference>
<evidence type="ECO:0000256" key="7">
    <source>
        <dbReference type="ARBA" id="ARBA00093361"/>
    </source>
</evidence>
<dbReference type="Gene3D" id="3.40.1280.10">
    <property type="match status" value="1"/>
</dbReference>
<keyword evidence="5" id="KW-0007">Acetylation</keyword>
<gene>
    <name evidence="14" type="ORF">DLAC_08956</name>
</gene>
<evidence type="ECO:0000256" key="8">
    <source>
        <dbReference type="ARBA" id="ARBA00093594"/>
    </source>
</evidence>
<dbReference type="Pfam" id="PF25050">
    <property type="entry name" value="TARBP1"/>
    <property type="match status" value="1"/>
</dbReference>
<dbReference type="InterPro" id="IPR045330">
    <property type="entry name" value="TRM3/TARBP1"/>
</dbReference>
<comment type="caution">
    <text evidence="14">The sequence shown here is derived from an EMBL/GenBank/DDBJ whole genome shotgun (WGS) entry which is preliminary data.</text>
</comment>